<sequence length="81" mass="9195">MITINVKSCASRPRIVKMAKLGKITRVKRKKKPFTFNVIAKSERKRTFLVEIIPCLVSCDQMPRAALPWPLMMLGGLIEPV</sequence>
<proteinExistence type="predicted"/>
<dbReference type="EMBL" id="LAZR01004726">
    <property type="protein sequence ID" value="KKN06112.1"/>
    <property type="molecule type" value="Genomic_DNA"/>
</dbReference>
<name>A0A0F9N2Z2_9ZZZZ</name>
<accession>A0A0F9N2Z2</accession>
<reference evidence="1" key="1">
    <citation type="journal article" date="2015" name="Nature">
        <title>Complex archaea that bridge the gap between prokaryotes and eukaryotes.</title>
        <authorList>
            <person name="Spang A."/>
            <person name="Saw J.H."/>
            <person name="Jorgensen S.L."/>
            <person name="Zaremba-Niedzwiedzka K."/>
            <person name="Martijn J."/>
            <person name="Lind A.E."/>
            <person name="van Eijk R."/>
            <person name="Schleper C."/>
            <person name="Guy L."/>
            <person name="Ettema T.J."/>
        </authorList>
    </citation>
    <scope>NUCLEOTIDE SEQUENCE</scope>
</reference>
<gene>
    <name evidence="1" type="ORF">LCGC14_1080520</name>
</gene>
<dbReference type="AlphaFoldDB" id="A0A0F9N2Z2"/>
<organism evidence="1">
    <name type="scientific">marine sediment metagenome</name>
    <dbReference type="NCBI Taxonomy" id="412755"/>
    <lineage>
        <taxon>unclassified sequences</taxon>
        <taxon>metagenomes</taxon>
        <taxon>ecological metagenomes</taxon>
    </lineage>
</organism>
<protein>
    <submittedName>
        <fullName evidence="1">Uncharacterized protein</fullName>
    </submittedName>
</protein>
<evidence type="ECO:0000313" key="1">
    <source>
        <dbReference type="EMBL" id="KKN06112.1"/>
    </source>
</evidence>
<comment type="caution">
    <text evidence="1">The sequence shown here is derived from an EMBL/GenBank/DDBJ whole genome shotgun (WGS) entry which is preliminary data.</text>
</comment>